<name>A0ABN7UHY6_GIGMA</name>
<keyword evidence="2" id="KW-1185">Reference proteome</keyword>
<reference evidence="1 2" key="1">
    <citation type="submission" date="2021-06" db="EMBL/GenBank/DDBJ databases">
        <authorList>
            <person name="Kallberg Y."/>
            <person name="Tangrot J."/>
            <person name="Rosling A."/>
        </authorList>
    </citation>
    <scope>NUCLEOTIDE SEQUENCE [LARGE SCALE GENOMIC DNA]</scope>
    <source>
        <strain evidence="1 2">120-4 pot B 10/14</strain>
    </source>
</reference>
<dbReference type="Proteomes" id="UP000789901">
    <property type="component" value="Unassembled WGS sequence"/>
</dbReference>
<evidence type="ECO:0000313" key="1">
    <source>
        <dbReference type="EMBL" id="CAG8578347.1"/>
    </source>
</evidence>
<accession>A0ABN7UHY6</accession>
<dbReference type="EMBL" id="CAJVQB010002531">
    <property type="protein sequence ID" value="CAG8578347.1"/>
    <property type="molecule type" value="Genomic_DNA"/>
</dbReference>
<evidence type="ECO:0000313" key="2">
    <source>
        <dbReference type="Proteomes" id="UP000789901"/>
    </source>
</evidence>
<proteinExistence type="predicted"/>
<sequence>MSKKKGTNAKTERHFRLKKRNKLKIQLEKKNKKIENILRKAKLERLANQSKDKDSKVLQANISEQQAAVSDIDNIKNHLNISILCCAE</sequence>
<comment type="caution">
    <text evidence="1">The sequence shown here is derived from an EMBL/GenBank/DDBJ whole genome shotgun (WGS) entry which is preliminary data.</text>
</comment>
<gene>
    <name evidence="1" type="ORF">GMARGA_LOCUS5825</name>
</gene>
<organism evidence="1 2">
    <name type="scientific">Gigaspora margarita</name>
    <dbReference type="NCBI Taxonomy" id="4874"/>
    <lineage>
        <taxon>Eukaryota</taxon>
        <taxon>Fungi</taxon>
        <taxon>Fungi incertae sedis</taxon>
        <taxon>Mucoromycota</taxon>
        <taxon>Glomeromycotina</taxon>
        <taxon>Glomeromycetes</taxon>
        <taxon>Diversisporales</taxon>
        <taxon>Gigasporaceae</taxon>
        <taxon>Gigaspora</taxon>
    </lineage>
</organism>
<protein>
    <submittedName>
        <fullName evidence="1">14902_t:CDS:1</fullName>
    </submittedName>
</protein>